<proteinExistence type="predicted"/>
<organism evidence="1 2">
    <name type="scientific">Kitasatospora kifunensis</name>
    <name type="common">Streptomyces kifunensis</name>
    <dbReference type="NCBI Taxonomy" id="58351"/>
    <lineage>
        <taxon>Bacteria</taxon>
        <taxon>Bacillati</taxon>
        <taxon>Actinomycetota</taxon>
        <taxon>Actinomycetes</taxon>
        <taxon>Kitasatosporales</taxon>
        <taxon>Streptomycetaceae</taxon>
        <taxon>Kitasatospora</taxon>
    </lineage>
</organism>
<evidence type="ECO:0000313" key="1">
    <source>
        <dbReference type="EMBL" id="MBB4929163.1"/>
    </source>
</evidence>
<accession>A0A7W7RBY9</accession>
<sequence>MSTAPEPQDRTAVLLLPASEDVLGPLLRLEEPLLWWLRPDGDPDDFWELPEGLDGEAVYQAYNRVLDALPGEVIRLVNTGLYELPLAVQPIAPDGRWEHAPLYVVEVASADVTVLARLGAELRRALSSEPGTAGLREFLDQVAEWRSSEDPSGGPVTTATVVREALQGVAVLLQEQGLPEELDGQIAAADPGRRAVLERDRQARADTVLLTDLVRAHGPGERVVLSPAEDAAYRRITNRLIRSTSVSAHAAAETRFTF</sequence>
<dbReference type="Proteomes" id="UP000540506">
    <property type="component" value="Unassembled WGS sequence"/>
</dbReference>
<dbReference type="AlphaFoldDB" id="A0A7W7RBY9"/>
<gene>
    <name evidence="1" type="ORF">FHR34_008262</name>
</gene>
<reference evidence="1 2" key="1">
    <citation type="submission" date="2020-08" db="EMBL/GenBank/DDBJ databases">
        <title>Sequencing the genomes of 1000 actinobacteria strains.</title>
        <authorList>
            <person name="Klenk H.-P."/>
        </authorList>
    </citation>
    <scope>NUCLEOTIDE SEQUENCE [LARGE SCALE GENOMIC DNA]</scope>
    <source>
        <strain evidence="1 2">DSM 41654</strain>
    </source>
</reference>
<keyword evidence="2" id="KW-1185">Reference proteome</keyword>
<protein>
    <submittedName>
        <fullName evidence="1">Uncharacterized protein</fullName>
    </submittedName>
</protein>
<evidence type="ECO:0000313" key="2">
    <source>
        <dbReference type="Proteomes" id="UP000540506"/>
    </source>
</evidence>
<dbReference type="EMBL" id="JACHJV010000004">
    <property type="protein sequence ID" value="MBB4929163.1"/>
    <property type="molecule type" value="Genomic_DNA"/>
</dbReference>
<name>A0A7W7RBY9_KITKI</name>
<dbReference type="RefSeq" id="WP_184947305.1">
    <property type="nucleotide sequence ID" value="NZ_JACHJV010000004.1"/>
</dbReference>
<comment type="caution">
    <text evidence="1">The sequence shown here is derived from an EMBL/GenBank/DDBJ whole genome shotgun (WGS) entry which is preliminary data.</text>
</comment>